<accession>A0A318XI09</accession>
<dbReference type="GO" id="GO:0030170">
    <property type="term" value="F:pyridoxal phosphate binding"/>
    <property type="evidence" value="ECO:0007669"/>
    <property type="project" value="InterPro"/>
</dbReference>
<dbReference type="GO" id="GO:0031071">
    <property type="term" value="F:cysteine desulfurase activity"/>
    <property type="evidence" value="ECO:0007669"/>
    <property type="project" value="UniProtKB-EC"/>
</dbReference>
<dbReference type="InterPro" id="IPR010970">
    <property type="entry name" value="Cys_dSase_SufS"/>
</dbReference>
<dbReference type="GO" id="GO:0006534">
    <property type="term" value="P:cysteine metabolic process"/>
    <property type="evidence" value="ECO:0007669"/>
    <property type="project" value="InterPro"/>
</dbReference>
<dbReference type="Pfam" id="PF00266">
    <property type="entry name" value="Aminotran_5"/>
    <property type="match status" value="1"/>
</dbReference>
<dbReference type="InterPro" id="IPR016454">
    <property type="entry name" value="Cysteine_dSase"/>
</dbReference>
<comment type="catalytic activity">
    <reaction evidence="6">
        <text>(sulfur carrier)-H + L-cysteine = (sulfur carrier)-SH + L-alanine</text>
        <dbReference type="Rhea" id="RHEA:43892"/>
        <dbReference type="Rhea" id="RHEA-COMP:14737"/>
        <dbReference type="Rhea" id="RHEA-COMP:14739"/>
        <dbReference type="ChEBI" id="CHEBI:29917"/>
        <dbReference type="ChEBI" id="CHEBI:35235"/>
        <dbReference type="ChEBI" id="CHEBI:57972"/>
        <dbReference type="ChEBI" id="CHEBI:64428"/>
        <dbReference type="EC" id="2.8.1.7"/>
    </reaction>
</comment>
<evidence type="ECO:0000256" key="3">
    <source>
        <dbReference type="ARBA" id="ARBA00012239"/>
    </source>
</evidence>
<dbReference type="Gene3D" id="3.40.640.10">
    <property type="entry name" value="Type I PLP-dependent aspartate aminotransferase-like (Major domain)"/>
    <property type="match status" value="1"/>
</dbReference>
<name>A0A318XI09_9FIRM</name>
<evidence type="ECO:0000256" key="5">
    <source>
        <dbReference type="ARBA" id="ARBA00022898"/>
    </source>
</evidence>
<dbReference type="InterPro" id="IPR010969">
    <property type="entry name" value="Cys_dSase-rel_unknwn_funct"/>
</dbReference>
<dbReference type="AlphaFoldDB" id="A0A318XI09"/>
<comment type="caution">
    <text evidence="8">The sequence shown here is derived from an EMBL/GenBank/DDBJ whole genome shotgun (WGS) entry which is preliminary data.</text>
</comment>
<evidence type="ECO:0000313" key="8">
    <source>
        <dbReference type="EMBL" id="PYG86850.1"/>
    </source>
</evidence>
<dbReference type="OrthoDB" id="9804366at2"/>
<dbReference type="EMBL" id="QKMR01000016">
    <property type="protein sequence ID" value="PYG86850.1"/>
    <property type="molecule type" value="Genomic_DNA"/>
</dbReference>
<evidence type="ECO:0000256" key="6">
    <source>
        <dbReference type="ARBA" id="ARBA00050776"/>
    </source>
</evidence>
<dbReference type="InterPro" id="IPR015421">
    <property type="entry name" value="PyrdxlP-dep_Trfase_major"/>
</dbReference>
<dbReference type="PANTHER" id="PTHR43586">
    <property type="entry name" value="CYSTEINE DESULFURASE"/>
    <property type="match status" value="1"/>
</dbReference>
<dbReference type="CDD" id="cd06453">
    <property type="entry name" value="SufS_like"/>
    <property type="match status" value="1"/>
</dbReference>
<dbReference type="InterPro" id="IPR015424">
    <property type="entry name" value="PyrdxlP-dep_Trfase"/>
</dbReference>
<dbReference type="PANTHER" id="PTHR43586:SF4">
    <property type="entry name" value="ISOPENICILLIN N EPIMERASE"/>
    <property type="match status" value="1"/>
</dbReference>
<proteinExistence type="inferred from homology"/>
<protein>
    <recommendedName>
        <fullName evidence="3">cysteine desulfurase</fullName>
        <ecNumber evidence="3">2.8.1.7</ecNumber>
    </recommendedName>
</protein>
<dbReference type="RefSeq" id="WP_110462678.1">
    <property type="nucleotide sequence ID" value="NZ_QKMR01000016.1"/>
</dbReference>
<evidence type="ECO:0000259" key="7">
    <source>
        <dbReference type="Pfam" id="PF00266"/>
    </source>
</evidence>
<keyword evidence="9" id="KW-1185">Reference proteome</keyword>
<comment type="similarity">
    <text evidence="2">Belongs to the class-V pyridoxal-phosphate-dependent aminotransferase family. Csd subfamily.</text>
</comment>
<feature type="domain" description="Aminotransferase class V" evidence="7">
    <location>
        <begin position="2"/>
        <end position="369"/>
    </location>
</feature>
<dbReference type="InterPro" id="IPR000192">
    <property type="entry name" value="Aminotrans_V_dom"/>
</dbReference>
<evidence type="ECO:0000313" key="9">
    <source>
        <dbReference type="Proteomes" id="UP000248132"/>
    </source>
</evidence>
<dbReference type="Proteomes" id="UP000248132">
    <property type="component" value="Unassembled WGS sequence"/>
</dbReference>
<sequence>MIYLDNAATSFPKPERVYEEMDRCLRTYCSNPGRGSHSMSVQSAMAVTETREHIARLLNVKDFLNICFTKNATEALNLAINGCLSEGDHVITTCMEHNSVLRPLKMLQKYNGIKTTVISGDELGRIDPFQIRKSINKKTRLIACTLSSNVNGIIMPVREIGEIARDNGILFLIDASQGLGCIKVDLNEIYSSMVAFPGHKGLLGPQGTGGLYVDPDIRLKPLMSGGTGSKSGILYQPDIMPDIYESGTLNTPGIVGLRAGLDFIEHTGIEAIKAKKDMLTNRLQSGISQNRLIRLYSPEKASENSGIVAFNVKGTDSSEICESLDKAYTIECRAGLHCAPLAHNHFKTKNSGIVRLSVGYFNSINDIDRTVTAVNKIAYELNNGK</sequence>
<comment type="cofactor">
    <cofactor evidence="1">
        <name>pyridoxal 5'-phosphate</name>
        <dbReference type="ChEBI" id="CHEBI:597326"/>
    </cofactor>
</comment>
<dbReference type="InterPro" id="IPR015422">
    <property type="entry name" value="PyrdxlP-dep_Trfase_small"/>
</dbReference>
<organism evidence="8 9">
    <name type="scientific">Ruminiclostridium sufflavum DSM 19573</name>
    <dbReference type="NCBI Taxonomy" id="1121337"/>
    <lineage>
        <taxon>Bacteria</taxon>
        <taxon>Bacillati</taxon>
        <taxon>Bacillota</taxon>
        <taxon>Clostridia</taxon>
        <taxon>Eubacteriales</taxon>
        <taxon>Oscillospiraceae</taxon>
        <taxon>Ruminiclostridium</taxon>
    </lineage>
</organism>
<dbReference type="Gene3D" id="3.90.1150.10">
    <property type="entry name" value="Aspartate Aminotransferase, domain 1"/>
    <property type="match status" value="1"/>
</dbReference>
<keyword evidence="4" id="KW-0808">Transferase</keyword>
<evidence type="ECO:0000256" key="4">
    <source>
        <dbReference type="ARBA" id="ARBA00022679"/>
    </source>
</evidence>
<dbReference type="PIRSF" id="PIRSF005572">
    <property type="entry name" value="NifS"/>
    <property type="match status" value="1"/>
</dbReference>
<dbReference type="NCBIfam" id="TIGR01977">
    <property type="entry name" value="am_tr_V_EF2568"/>
    <property type="match status" value="1"/>
</dbReference>
<dbReference type="EC" id="2.8.1.7" evidence="3"/>
<reference evidence="8 9" key="1">
    <citation type="submission" date="2018-06" db="EMBL/GenBank/DDBJ databases">
        <title>Genomic Encyclopedia of Type Strains, Phase I: the one thousand microbial genomes (KMG-I) project.</title>
        <authorList>
            <person name="Kyrpides N."/>
        </authorList>
    </citation>
    <scope>NUCLEOTIDE SEQUENCE [LARGE SCALE GENOMIC DNA]</scope>
    <source>
        <strain evidence="8 9">DSM 19573</strain>
    </source>
</reference>
<gene>
    <name evidence="8" type="ORF">LY28_02670</name>
</gene>
<evidence type="ECO:0000256" key="2">
    <source>
        <dbReference type="ARBA" id="ARBA00010447"/>
    </source>
</evidence>
<evidence type="ECO:0000256" key="1">
    <source>
        <dbReference type="ARBA" id="ARBA00001933"/>
    </source>
</evidence>
<dbReference type="SUPFAM" id="SSF53383">
    <property type="entry name" value="PLP-dependent transferases"/>
    <property type="match status" value="1"/>
</dbReference>
<keyword evidence="5" id="KW-0663">Pyridoxal phosphate</keyword>